<organism evidence="6 7">
    <name type="scientific">Paenibacillus roseopurpureus</name>
    <dbReference type="NCBI Taxonomy" id="2918901"/>
    <lineage>
        <taxon>Bacteria</taxon>
        <taxon>Bacillati</taxon>
        <taxon>Bacillota</taxon>
        <taxon>Bacilli</taxon>
        <taxon>Bacillales</taxon>
        <taxon>Paenibacillaceae</taxon>
        <taxon>Paenibacillus</taxon>
    </lineage>
</organism>
<keyword evidence="3" id="KW-0378">Hydrolase</keyword>
<dbReference type="AlphaFoldDB" id="A0AA96LQ64"/>
<comment type="cofactor">
    <cofactor evidence="1">
        <name>Zn(2+)</name>
        <dbReference type="ChEBI" id="CHEBI:29105"/>
    </cofactor>
</comment>
<dbReference type="PANTHER" id="PTHR35005">
    <property type="entry name" value="3-DEHYDRO-SCYLLO-INOSOSE HYDROLASE"/>
    <property type="match status" value="1"/>
</dbReference>
<dbReference type="GO" id="GO:0016811">
    <property type="term" value="F:hydrolase activity, acting on carbon-nitrogen (but not peptide) bonds, in linear amides"/>
    <property type="evidence" value="ECO:0007669"/>
    <property type="project" value="TreeGrafter"/>
</dbReference>
<name>A0AA96LQ64_9BACL</name>
<evidence type="ECO:0000256" key="3">
    <source>
        <dbReference type="ARBA" id="ARBA00022801"/>
    </source>
</evidence>
<dbReference type="SUPFAM" id="SSF102215">
    <property type="entry name" value="Creatininase"/>
    <property type="match status" value="1"/>
</dbReference>
<evidence type="ECO:0000256" key="1">
    <source>
        <dbReference type="ARBA" id="ARBA00001947"/>
    </source>
</evidence>
<dbReference type="InterPro" id="IPR024087">
    <property type="entry name" value="Creatininase-like_sf"/>
</dbReference>
<evidence type="ECO:0000256" key="4">
    <source>
        <dbReference type="ARBA" id="ARBA00022833"/>
    </source>
</evidence>
<proteinExistence type="inferred from homology"/>
<dbReference type="Pfam" id="PF02633">
    <property type="entry name" value="Creatininase"/>
    <property type="match status" value="1"/>
</dbReference>
<accession>A0AA96LQ64</accession>
<dbReference type="PANTHER" id="PTHR35005:SF1">
    <property type="entry name" value="2-AMINO-5-FORMYLAMINO-6-RIBOSYLAMINOPYRIMIDIN-4(3H)-ONE 5'-MONOPHOSPHATE DEFORMYLASE"/>
    <property type="match status" value="1"/>
</dbReference>
<protein>
    <submittedName>
        <fullName evidence="6">Creatininase family protein</fullName>
    </submittedName>
</protein>
<dbReference type="Gene3D" id="3.40.50.10310">
    <property type="entry name" value="Creatininase"/>
    <property type="match status" value="1"/>
</dbReference>
<sequence>MILNSGKIEETVLWSELFPHAFNRRIEACPIVYLPLGICEPHGQFSAFGLDTMKAEWLCAMAASRVGGIVAPTQAYHIHETGYHARWLEEVVGEENPRMTSMPPHVVLQFFLYQLRAFVNAGFKAIVVVSGHSGGNQEDLRIAAELFMEITSVQVWVVSDPELVHGQYTGDHAGKYEISQLMYLRPELVDLSLIRLEQLPGSGGKLAAGADAGNASPVEGERIMLACLDALQRKAKAMQEEAADLPPQPRIPLSEVEVVCQRLLAKQASWVTLSSRAGQEPVSEESQWKIPYLPI</sequence>
<gene>
    <name evidence="6" type="ORF">MJB10_17205</name>
</gene>
<evidence type="ECO:0000313" key="6">
    <source>
        <dbReference type="EMBL" id="WNR42850.1"/>
    </source>
</evidence>
<evidence type="ECO:0000313" key="7">
    <source>
        <dbReference type="Proteomes" id="UP001304650"/>
    </source>
</evidence>
<evidence type="ECO:0000256" key="2">
    <source>
        <dbReference type="ARBA" id="ARBA00022723"/>
    </source>
</evidence>
<dbReference type="InterPro" id="IPR003785">
    <property type="entry name" value="Creatininase/forma_Hydrolase"/>
</dbReference>
<comment type="similarity">
    <text evidence="5">Belongs to the creatininase superfamily.</text>
</comment>
<dbReference type="RefSeq" id="WP_314796640.1">
    <property type="nucleotide sequence ID" value="NZ_CP130319.1"/>
</dbReference>
<dbReference type="KEGG" id="proo:MJB10_17205"/>
<dbReference type="Proteomes" id="UP001304650">
    <property type="component" value="Chromosome"/>
</dbReference>
<keyword evidence="4" id="KW-0862">Zinc</keyword>
<evidence type="ECO:0000256" key="5">
    <source>
        <dbReference type="ARBA" id="ARBA00024029"/>
    </source>
</evidence>
<keyword evidence="2" id="KW-0479">Metal-binding</keyword>
<keyword evidence="7" id="KW-1185">Reference proteome</keyword>
<dbReference type="GO" id="GO:0009231">
    <property type="term" value="P:riboflavin biosynthetic process"/>
    <property type="evidence" value="ECO:0007669"/>
    <property type="project" value="TreeGrafter"/>
</dbReference>
<dbReference type="GO" id="GO:0046872">
    <property type="term" value="F:metal ion binding"/>
    <property type="evidence" value="ECO:0007669"/>
    <property type="project" value="UniProtKB-KW"/>
</dbReference>
<reference evidence="6" key="1">
    <citation type="submission" date="2022-02" db="EMBL/GenBank/DDBJ databases">
        <title>Paenibacillus sp. MBLB1832 Whole Genome Shotgun Sequencing.</title>
        <authorList>
            <person name="Hwang C.Y."/>
            <person name="Cho E.-S."/>
            <person name="Seo M.-J."/>
        </authorList>
    </citation>
    <scope>NUCLEOTIDE SEQUENCE</scope>
    <source>
        <strain evidence="6">MBLB1832</strain>
    </source>
</reference>
<dbReference type="EMBL" id="CP130319">
    <property type="protein sequence ID" value="WNR42850.1"/>
    <property type="molecule type" value="Genomic_DNA"/>
</dbReference>